<dbReference type="PANTHER" id="PTHR48043">
    <property type="entry name" value="EG:EG0003.4 PROTEIN-RELATED"/>
    <property type="match status" value="1"/>
</dbReference>
<dbReference type="InterPro" id="IPR002213">
    <property type="entry name" value="UDP_glucos_trans"/>
</dbReference>
<dbReference type="Proteomes" id="UP001209570">
    <property type="component" value="Unassembled WGS sequence"/>
</dbReference>
<dbReference type="PANTHER" id="PTHR48043:SF145">
    <property type="entry name" value="FI06409P-RELATED"/>
    <property type="match status" value="1"/>
</dbReference>
<keyword evidence="6" id="KW-1185">Reference proteome</keyword>
<dbReference type="SUPFAM" id="SSF53756">
    <property type="entry name" value="UDP-Glycosyltransferase/glycogen phosphorylase"/>
    <property type="match status" value="1"/>
</dbReference>
<dbReference type="Pfam" id="PF00201">
    <property type="entry name" value="UDPGT"/>
    <property type="match status" value="1"/>
</dbReference>
<dbReference type="PROSITE" id="PS00375">
    <property type="entry name" value="UDPGT"/>
    <property type="match status" value="1"/>
</dbReference>
<evidence type="ECO:0000313" key="6">
    <source>
        <dbReference type="Proteomes" id="UP001209570"/>
    </source>
</evidence>
<keyword evidence="1" id="KW-0328">Glycosyltransferase</keyword>
<dbReference type="InterPro" id="IPR050271">
    <property type="entry name" value="UDP-glycosyltransferase"/>
</dbReference>
<keyword evidence="4" id="KW-0472">Membrane</keyword>
<evidence type="ECO:0008006" key="7">
    <source>
        <dbReference type="Google" id="ProtNLM"/>
    </source>
</evidence>
<evidence type="ECO:0000256" key="3">
    <source>
        <dbReference type="SAM" id="MobiDB-lite"/>
    </source>
</evidence>
<reference evidence="5" key="1">
    <citation type="submission" date="2021-12" db="EMBL/GenBank/DDBJ databases">
        <title>Prjna785345.</title>
        <authorList>
            <person name="Rujirawat T."/>
            <person name="Krajaejun T."/>
        </authorList>
    </citation>
    <scope>NUCLEOTIDE SEQUENCE</scope>
    <source>
        <strain evidence="5">Pi057C3</strain>
    </source>
</reference>
<evidence type="ECO:0000256" key="4">
    <source>
        <dbReference type="SAM" id="Phobius"/>
    </source>
</evidence>
<keyword evidence="4" id="KW-1133">Transmembrane helix</keyword>
<feature type="transmembrane region" description="Helical" evidence="4">
    <location>
        <begin position="870"/>
        <end position="890"/>
    </location>
</feature>
<evidence type="ECO:0000313" key="5">
    <source>
        <dbReference type="EMBL" id="KAJ0405261.1"/>
    </source>
</evidence>
<keyword evidence="2" id="KW-0808">Transferase</keyword>
<dbReference type="AlphaFoldDB" id="A0AAD5LLP4"/>
<gene>
    <name evidence="5" type="ORF">P43SY_006946</name>
</gene>
<sequence>MLPVASIDGLWWQQCRVRVQHSIASPKRPHLPSDDDTRSRRLSRRNNLRRGLLALLLVVGLWVYAKLLVRHGSISPIATTLYTAPFDGRAASDKPSLSWRPPFRVVVSLTTTPSRLDKVMDSVRSLLRQSLAPDQIYVNIPKGPMKRKPNRSYDEVEIPRELEALSPLVKINRCVDDGPATKLIGTLRHEHDPSTLIITVDDDFVYPSDLVEALAWESEYRPNVSLGVCGWGIMPTPWHSVGAVPAYVPYFMRPTGRYVDVLQACCGNAYRRGFFRDLDALADIPPVCVTVDDVWIAGYLHLAEDRRAAVISKRLDPSDPSWKTAEAQSSARGMKLSEYNHEKQVHYKCMQAMEERFHTPWVHNSERRRSVFVSAMMLRGLIPLLLLCGFSLTAALQIGVVLTWGTRTHVAPVFDALRPLASSASHRVTFLGTAQNAHYADESPWIAGPVVVRESCEVQGYDAILRAVTQIDERVENTAMFARLFQRIHDCYEANVPAYMSAFRAERLDLVVCDFFDRACMDAAAATRTALALSAPLGMYGVGTAWFVPDIFAPAPIEHWVASPWQRAKALWAMAPFIASMIGESSRLQAMQRRLALEIPFIEACEYLQTHLVLAHNLIGLEPARSLPNNIVPFGPIVHDDTLPSLEPALQASLDELHERGTRVVFVSFGSMIDATAAPAFYVKLGAAVKTLLVEGINVQGFDAVAVIWASKRHDPELVKRLSTQFKGRFFAPVWVTQRRLLLHDAVVAMVSHGGYGSVTEAVLAGKPLVLVPFYGDQFLNVVYAQDVGIGVQLDKYTFEPRDVVSRLTALLQSERLPEALRRLQTIARINSETSPVVVSNAVRLAATVGVEHLVPRDVRLSLLHRFPPWLLVSGALLLWLVARASLFVLRRCGCRRADRDSKDKRA</sequence>
<dbReference type="GO" id="GO:0008194">
    <property type="term" value="F:UDP-glycosyltransferase activity"/>
    <property type="evidence" value="ECO:0007669"/>
    <property type="project" value="InterPro"/>
</dbReference>
<feature type="transmembrane region" description="Helical" evidence="4">
    <location>
        <begin position="51"/>
        <end position="69"/>
    </location>
</feature>
<feature type="region of interest" description="Disordered" evidence="3">
    <location>
        <begin position="23"/>
        <end position="42"/>
    </location>
</feature>
<dbReference type="EMBL" id="JAKCXM010000048">
    <property type="protein sequence ID" value="KAJ0405261.1"/>
    <property type="molecule type" value="Genomic_DNA"/>
</dbReference>
<evidence type="ECO:0000256" key="2">
    <source>
        <dbReference type="ARBA" id="ARBA00022679"/>
    </source>
</evidence>
<organism evidence="5 6">
    <name type="scientific">Pythium insidiosum</name>
    <name type="common">Pythiosis disease agent</name>
    <dbReference type="NCBI Taxonomy" id="114742"/>
    <lineage>
        <taxon>Eukaryota</taxon>
        <taxon>Sar</taxon>
        <taxon>Stramenopiles</taxon>
        <taxon>Oomycota</taxon>
        <taxon>Peronosporomycetes</taxon>
        <taxon>Pythiales</taxon>
        <taxon>Pythiaceae</taxon>
        <taxon>Pythium</taxon>
    </lineage>
</organism>
<accession>A0AAD5LLP4</accession>
<keyword evidence="4" id="KW-0812">Transmembrane</keyword>
<protein>
    <recommendedName>
        <fullName evidence="7">UDP-glycosyltransferases domain-containing protein</fullName>
    </recommendedName>
</protein>
<dbReference type="Gene3D" id="3.40.50.2000">
    <property type="entry name" value="Glycogen Phosphorylase B"/>
    <property type="match status" value="2"/>
</dbReference>
<evidence type="ECO:0000256" key="1">
    <source>
        <dbReference type="ARBA" id="ARBA00022676"/>
    </source>
</evidence>
<dbReference type="InterPro" id="IPR035595">
    <property type="entry name" value="UDP_glycos_trans_CS"/>
</dbReference>
<name>A0AAD5LLP4_PYTIN</name>
<proteinExistence type="predicted"/>
<comment type="caution">
    <text evidence="5">The sequence shown here is derived from an EMBL/GenBank/DDBJ whole genome shotgun (WGS) entry which is preliminary data.</text>
</comment>
<dbReference type="CDD" id="cd03784">
    <property type="entry name" value="GT1_Gtf-like"/>
    <property type="match status" value="1"/>
</dbReference>